<feature type="domain" description="C2H2-type" evidence="3">
    <location>
        <begin position="305"/>
        <end position="335"/>
    </location>
</feature>
<keyword evidence="1" id="KW-0479">Metal-binding</keyword>
<evidence type="ECO:0000259" key="3">
    <source>
        <dbReference type="PROSITE" id="PS50157"/>
    </source>
</evidence>
<proteinExistence type="predicted"/>
<dbReference type="PROSITE" id="PS50157">
    <property type="entry name" value="ZINC_FINGER_C2H2_2"/>
    <property type="match status" value="1"/>
</dbReference>
<protein>
    <recommendedName>
        <fullName evidence="3">C2H2-type domain-containing protein</fullName>
    </recommendedName>
</protein>
<keyword evidence="1" id="KW-0863">Zinc-finger</keyword>
<keyword evidence="5" id="KW-1185">Reference proteome</keyword>
<dbReference type="InterPro" id="IPR031348">
    <property type="entry name" value="PigL_N"/>
</dbReference>
<evidence type="ECO:0000256" key="2">
    <source>
        <dbReference type="SAM" id="MobiDB-lite"/>
    </source>
</evidence>
<feature type="region of interest" description="Disordered" evidence="2">
    <location>
        <begin position="216"/>
        <end position="240"/>
    </location>
</feature>
<evidence type="ECO:0000256" key="1">
    <source>
        <dbReference type="PROSITE-ProRule" id="PRU00042"/>
    </source>
</evidence>
<dbReference type="RefSeq" id="XP_018070204.1">
    <property type="nucleotide sequence ID" value="XM_018219960.1"/>
</dbReference>
<accession>A0A194X6Y6</accession>
<dbReference type="InterPro" id="IPR013087">
    <property type="entry name" value="Znf_C2H2_type"/>
</dbReference>
<sequence>MPIPEALLITNTTLSITVKAFTTCQQAYSLVRGIKDAPKHIQRLSTDILGLYQVLGLLQTALTNDNGQNAQLPRQMVQDLEALLDTCTQLSIDVMTVVNPLLTAGGEVKGGIWKSISWELFKKNDLVNLQQTLATCKLTINMAISALNFVTGNQTNTALEQIQKEVAQIRDVQERQANVEQAESISSTEAVCRFSVASYNLPLRRFLEETESLLDPDASSLSDTSFRPSGGSPIDTGLPDNSWQQFDGISQKRTPFNHHDGWSNRYVQYIAACSPSQINFQSARSISGTMSSQQSRGPVESANKLPCTEPSCSASFTREDDLRRHFEFKHSGTFTYHCPFSTCSLDCPTPCQDPQHHCTFTQPRIDKMKRHFEEVHPSTASGDFGESLSWFYSKTRDMISLRCVTCGESLGNREASSKAIVEPPSFCEVCFCIDSLEDLLSSDENLFAPN</sequence>
<gene>
    <name evidence="4" type="ORF">LY89DRAFT_734995</name>
</gene>
<organism evidence="4 5">
    <name type="scientific">Mollisia scopiformis</name>
    <name type="common">Conifer needle endophyte fungus</name>
    <name type="synonym">Phialocephala scopiformis</name>
    <dbReference type="NCBI Taxonomy" id="149040"/>
    <lineage>
        <taxon>Eukaryota</taxon>
        <taxon>Fungi</taxon>
        <taxon>Dikarya</taxon>
        <taxon>Ascomycota</taxon>
        <taxon>Pezizomycotina</taxon>
        <taxon>Leotiomycetes</taxon>
        <taxon>Helotiales</taxon>
        <taxon>Mollisiaceae</taxon>
        <taxon>Mollisia</taxon>
    </lineage>
</organism>
<dbReference type="InParanoid" id="A0A194X6Y6"/>
<name>A0A194X6Y6_MOLSC</name>
<evidence type="ECO:0000313" key="5">
    <source>
        <dbReference type="Proteomes" id="UP000070700"/>
    </source>
</evidence>
<feature type="region of interest" description="Disordered" evidence="2">
    <location>
        <begin position="286"/>
        <end position="310"/>
    </location>
</feature>
<dbReference type="KEGG" id="psco:LY89DRAFT_734995"/>
<dbReference type="Pfam" id="PF17111">
    <property type="entry name" value="PigL_N"/>
    <property type="match status" value="1"/>
</dbReference>
<feature type="compositionally biased region" description="Polar residues" evidence="2">
    <location>
        <begin position="286"/>
        <end position="296"/>
    </location>
</feature>
<dbReference type="OrthoDB" id="3547780at2759"/>
<evidence type="ECO:0000313" key="4">
    <source>
        <dbReference type="EMBL" id="KUJ15849.1"/>
    </source>
</evidence>
<dbReference type="AlphaFoldDB" id="A0A194X6Y6"/>
<dbReference type="PROSITE" id="PS00028">
    <property type="entry name" value="ZINC_FINGER_C2H2_1"/>
    <property type="match status" value="1"/>
</dbReference>
<dbReference type="GO" id="GO:0008270">
    <property type="term" value="F:zinc ion binding"/>
    <property type="evidence" value="ECO:0007669"/>
    <property type="project" value="UniProtKB-KW"/>
</dbReference>
<keyword evidence="1" id="KW-0862">Zinc</keyword>
<dbReference type="Proteomes" id="UP000070700">
    <property type="component" value="Unassembled WGS sequence"/>
</dbReference>
<feature type="compositionally biased region" description="Low complexity" evidence="2">
    <location>
        <begin position="216"/>
        <end position="225"/>
    </location>
</feature>
<reference evidence="4 5" key="1">
    <citation type="submission" date="2015-10" db="EMBL/GenBank/DDBJ databases">
        <title>Full genome of DAOMC 229536 Phialocephala scopiformis, a fungal endophyte of spruce producing the potent anti-insectan compound rugulosin.</title>
        <authorList>
            <consortium name="DOE Joint Genome Institute"/>
            <person name="Walker A.K."/>
            <person name="Frasz S.L."/>
            <person name="Seifert K.A."/>
            <person name="Miller J.D."/>
            <person name="Mondo S.J."/>
            <person name="Labutti K."/>
            <person name="Lipzen A."/>
            <person name="Dockter R."/>
            <person name="Kennedy M."/>
            <person name="Grigoriev I.V."/>
            <person name="Spatafora J.W."/>
        </authorList>
    </citation>
    <scope>NUCLEOTIDE SEQUENCE [LARGE SCALE GENOMIC DNA]</scope>
    <source>
        <strain evidence="4 5">CBS 120377</strain>
    </source>
</reference>
<dbReference type="EMBL" id="KQ947417">
    <property type="protein sequence ID" value="KUJ15849.1"/>
    <property type="molecule type" value="Genomic_DNA"/>
</dbReference>
<dbReference type="GeneID" id="28829686"/>